<evidence type="ECO:0000313" key="2">
    <source>
        <dbReference type="EMBL" id="ORZ30154.1"/>
    </source>
</evidence>
<protein>
    <submittedName>
        <fullName evidence="2">Uncharacterized protein</fullName>
    </submittedName>
</protein>
<evidence type="ECO:0000313" key="3">
    <source>
        <dbReference type="Proteomes" id="UP000193411"/>
    </source>
</evidence>
<sequence>MCRQVLGRALARRQPNPTSCDRCSRWMMPTQGDSRKSTTTTTLLEAVELSMTNWKRAGGRQSRRQGQSQCTRSCPEPSAMRISSRQYHQSSCQGMPPMYLQKPLLPLQHLPRMTRQRSRGRPAFPNTCALVPICRLVCGTLRACRRHAPQRSILCLLHLELQPQRIQSLFHARIVTRELFGFGQAHGHGRFARF</sequence>
<gene>
    <name evidence="2" type="ORF">BCR44DRAFT_1445885</name>
</gene>
<keyword evidence="3" id="KW-1185">Reference proteome</keyword>
<comment type="caution">
    <text evidence="2">The sequence shown here is derived from an EMBL/GenBank/DDBJ whole genome shotgun (WGS) entry which is preliminary data.</text>
</comment>
<reference evidence="2 3" key="1">
    <citation type="submission" date="2016-07" db="EMBL/GenBank/DDBJ databases">
        <title>Pervasive Adenine N6-methylation of Active Genes in Fungi.</title>
        <authorList>
            <consortium name="DOE Joint Genome Institute"/>
            <person name="Mondo S.J."/>
            <person name="Dannebaum R.O."/>
            <person name="Kuo R.C."/>
            <person name="Labutti K."/>
            <person name="Haridas S."/>
            <person name="Kuo A."/>
            <person name="Salamov A."/>
            <person name="Ahrendt S.R."/>
            <person name="Lipzen A."/>
            <person name="Sullivan W."/>
            <person name="Andreopoulos W.B."/>
            <person name="Clum A."/>
            <person name="Lindquist E."/>
            <person name="Daum C."/>
            <person name="Ramamoorthy G.K."/>
            <person name="Gryganskyi A."/>
            <person name="Culley D."/>
            <person name="Magnuson J.K."/>
            <person name="James T.Y."/>
            <person name="O'Malley M.A."/>
            <person name="Stajich J.E."/>
            <person name="Spatafora J.W."/>
            <person name="Visel A."/>
            <person name="Grigoriev I.V."/>
        </authorList>
    </citation>
    <scope>NUCLEOTIDE SEQUENCE [LARGE SCALE GENOMIC DNA]</scope>
    <source>
        <strain evidence="2 3">PL171</strain>
    </source>
</reference>
<accession>A0A1Y2H832</accession>
<proteinExistence type="predicted"/>
<dbReference type="EMBL" id="MCFL01000098">
    <property type="protein sequence ID" value="ORZ30154.1"/>
    <property type="molecule type" value="Genomic_DNA"/>
</dbReference>
<feature type="region of interest" description="Disordered" evidence="1">
    <location>
        <begin position="56"/>
        <end position="76"/>
    </location>
</feature>
<organism evidence="2 3">
    <name type="scientific">Catenaria anguillulae PL171</name>
    <dbReference type="NCBI Taxonomy" id="765915"/>
    <lineage>
        <taxon>Eukaryota</taxon>
        <taxon>Fungi</taxon>
        <taxon>Fungi incertae sedis</taxon>
        <taxon>Blastocladiomycota</taxon>
        <taxon>Blastocladiomycetes</taxon>
        <taxon>Blastocladiales</taxon>
        <taxon>Catenariaceae</taxon>
        <taxon>Catenaria</taxon>
    </lineage>
</organism>
<name>A0A1Y2H832_9FUNG</name>
<dbReference type="AlphaFoldDB" id="A0A1Y2H832"/>
<dbReference type="Proteomes" id="UP000193411">
    <property type="component" value="Unassembled WGS sequence"/>
</dbReference>
<evidence type="ECO:0000256" key="1">
    <source>
        <dbReference type="SAM" id="MobiDB-lite"/>
    </source>
</evidence>